<gene>
    <name evidence="1" type="ORF">BD311DRAFT_868889</name>
</gene>
<name>A0A4Q9M8M7_9APHY</name>
<reference evidence="1" key="1">
    <citation type="submission" date="2019-01" db="EMBL/GenBank/DDBJ databases">
        <title>Draft genome sequences of three monokaryotic isolates of the white-rot basidiomycete fungus Dichomitus squalens.</title>
        <authorList>
            <consortium name="DOE Joint Genome Institute"/>
            <person name="Lopez S.C."/>
            <person name="Andreopoulos B."/>
            <person name="Pangilinan J."/>
            <person name="Lipzen A."/>
            <person name="Riley R."/>
            <person name="Ahrendt S."/>
            <person name="Ng V."/>
            <person name="Barry K."/>
            <person name="Daum C."/>
            <person name="Grigoriev I.V."/>
            <person name="Hilden K.S."/>
            <person name="Makela M.R."/>
            <person name="de Vries R.P."/>
        </authorList>
    </citation>
    <scope>NUCLEOTIDE SEQUENCE [LARGE SCALE GENOMIC DNA]</scope>
    <source>
        <strain evidence="1">OM18370.1</strain>
    </source>
</reference>
<proteinExistence type="predicted"/>
<dbReference type="AlphaFoldDB" id="A0A4Q9M8M7"/>
<dbReference type="OrthoDB" id="2754773at2759"/>
<dbReference type="Proteomes" id="UP000292957">
    <property type="component" value="Unassembled WGS sequence"/>
</dbReference>
<protein>
    <submittedName>
        <fullName evidence="1">Uncharacterized protein</fullName>
    </submittedName>
</protein>
<accession>A0A4Q9M8M7</accession>
<organism evidence="1">
    <name type="scientific">Dichomitus squalens</name>
    <dbReference type="NCBI Taxonomy" id="114155"/>
    <lineage>
        <taxon>Eukaryota</taxon>
        <taxon>Fungi</taxon>
        <taxon>Dikarya</taxon>
        <taxon>Basidiomycota</taxon>
        <taxon>Agaricomycotina</taxon>
        <taxon>Agaricomycetes</taxon>
        <taxon>Polyporales</taxon>
        <taxon>Polyporaceae</taxon>
        <taxon>Dichomitus</taxon>
    </lineage>
</organism>
<dbReference type="EMBL" id="ML143508">
    <property type="protein sequence ID" value="TBU23339.1"/>
    <property type="molecule type" value="Genomic_DNA"/>
</dbReference>
<evidence type="ECO:0000313" key="1">
    <source>
        <dbReference type="EMBL" id="TBU23339.1"/>
    </source>
</evidence>
<sequence length="351" mass="38995">MSNTTDLRTEHASPAFYAHEAWASILVAANPDLLRRQLSRRLAEFAELDAKEDEHVNAIARERLDIAKLWNLTSPINRLPNELLIHVFSAYAMVGTFSDPKHWPRIEWSCLMQDTMQEMGNNDNSGPDSENTAIAMLPPNRHITLPALDMASEINVAVWRAYEISSGSTDRCAAPQYPPNFTLRMHPPTEQEAEPFLTKVLYDLVGACGRSPLKYLAVRANHRHGTTAAWTTVFRTFPLLEELCISGETDYGFVSSGSMQTVFLGLHAASVDWPESPLACPNLEIIDVKGKGTEAAYVAMCNCLRYRAEKGAVLEELWLDFPVTDSSSAVVHGYVDILMMHTESVQAETGA</sequence>